<protein>
    <submittedName>
        <fullName evidence="1">Uncharacterized protein</fullName>
    </submittedName>
</protein>
<name>A0A0A9CBB3_ARUDO</name>
<organism evidence="1">
    <name type="scientific">Arundo donax</name>
    <name type="common">Giant reed</name>
    <name type="synonym">Donax arundinaceus</name>
    <dbReference type="NCBI Taxonomy" id="35708"/>
    <lineage>
        <taxon>Eukaryota</taxon>
        <taxon>Viridiplantae</taxon>
        <taxon>Streptophyta</taxon>
        <taxon>Embryophyta</taxon>
        <taxon>Tracheophyta</taxon>
        <taxon>Spermatophyta</taxon>
        <taxon>Magnoliopsida</taxon>
        <taxon>Liliopsida</taxon>
        <taxon>Poales</taxon>
        <taxon>Poaceae</taxon>
        <taxon>PACMAD clade</taxon>
        <taxon>Arundinoideae</taxon>
        <taxon>Arundineae</taxon>
        <taxon>Arundo</taxon>
    </lineage>
</organism>
<proteinExistence type="predicted"/>
<reference evidence="1" key="2">
    <citation type="journal article" date="2015" name="Data Brief">
        <title>Shoot transcriptome of the giant reed, Arundo donax.</title>
        <authorList>
            <person name="Barrero R.A."/>
            <person name="Guerrero F.D."/>
            <person name="Moolhuijzen P."/>
            <person name="Goolsby J.A."/>
            <person name="Tidwell J."/>
            <person name="Bellgard S.E."/>
            <person name="Bellgard M.I."/>
        </authorList>
    </citation>
    <scope>NUCLEOTIDE SEQUENCE</scope>
    <source>
        <tissue evidence="1">Shoot tissue taken approximately 20 cm above the soil surface</tissue>
    </source>
</reference>
<reference evidence="1" key="1">
    <citation type="submission" date="2014-09" db="EMBL/GenBank/DDBJ databases">
        <authorList>
            <person name="Magalhaes I.L.F."/>
            <person name="Oliveira U."/>
            <person name="Santos F.R."/>
            <person name="Vidigal T.H.D.A."/>
            <person name="Brescovit A.D."/>
            <person name="Santos A.J."/>
        </authorList>
    </citation>
    <scope>NUCLEOTIDE SEQUENCE</scope>
    <source>
        <tissue evidence="1">Shoot tissue taken approximately 20 cm above the soil surface</tissue>
    </source>
</reference>
<dbReference type="AlphaFoldDB" id="A0A0A9CBB3"/>
<accession>A0A0A9CBB3</accession>
<dbReference type="EMBL" id="GBRH01226152">
    <property type="protein sequence ID" value="JAD71743.1"/>
    <property type="molecule type" value="Transcribed_RNA"/>
</dbReference>
<evidence type="ECO:0000313" key="1">
    <source>
        <dbReference type="EMBL" id="JAD71743.1"/>
    </source>
</evidence>
<sequence>MMTPKQQPPSSVAILLEQTCGMIGLRFPPEQAAGVDFGYDQSWLSAVVGHRGGLSM</sequence>